<reference evidence="1 2" key="1">
    <citation type="submission" date="2019-06" db="EMBL/GenBank/DDBJ databases">
        <title>Draft genomes of female and male turbot (Scophthalmus maximus).</title>
        <authorList>
            <person name="Xu H."/>
            <person name="Xu X.-W."/>
            <person name="Shao C."/>
            <person name="Chen S."/>
        </authorList>
    </citation>
    <scope>NUCLEOTIDE SEQUENCE [LARGE SCALE GENOMIC DNA]</scope>
    <source>
        <strain evidence="1">Ysfricsl-2016a</strain>
        <tissue evidence="1">Blood</tissue>
    </source>
</reference>
<organism evidence="1 2">
    <name type="scientific">Scophthalmus maximus</name>
    <name type="common">Turbot</name>
    <name type="synonym">Psetta maxima</name>
    <dbReference type="NCBI Taxonomy" id="52904"/>
    <lineage>
        <taxon>Eukaryota</taxon>
        <taxon>Metazoa</taxon>
        <taxon>Chordata</taxon>
        <taxon>Craniata</taxon>
        <taxon>Vertebrata</taxon>
        <taxon>Euteleostomi</taxon>
        <taxon>Actinopterygii</taxon>
        <taxon>Neopterygii</taxon>
        <taxon>Teleostei</taxon>
        <taxon>Neoteleostei</taxon>
        <taxon>Acanthomorphata</taxon>
        <taxon>Carangaria</taxon>
        <taxon>Pleuronectiformes</taxon>
        <taxon>Pleuronectoidei</taxon>
        <taxon>Scophthalmidae</taxon>
        <taxon>Scophthalmus</taxon>
    </lineage>
</organism>
<dbReference type="AlphaFoldDB" id="A0A6A4T4K8"/>
<protein>
    <submittedName>
        <fullName evidence="1">Uncharacterized protein</fullName>
    </submittedName>
</protein>
<proteinExistence type="predicted"/>
<comment type="caution">
    <text evidence="1">The sequence shown here is derived from an EMBL/GenBank/DDBJ whole genome shotgun (WGS) entry which is preliminary data.</text>
</comment>
<dbReference type="EMBL" id="VEVO01000009">
    <property type="protein sequence ID" value="KAF0037112.1"/>
    <property type="molecule type" value="Genomic_DNA"/>
</dbReference>
<evidence type="ECO:0000313" key="2">
    <source>
        <dbReference type="Proteomes" id="UP000438429"/>
    </source>
</evidence>
<evidence type="ECO:0000313" key="1">
    <source>
        <dbReference type="EMBL" id="KAF0037112.1"/>
    </source>
</evidence>
<gene>
    <name evidence="1" type="ORF">F2P81_009986</name>
</gene>
<name>A0A6A4T4K8_SCOMX</name>
<dbReference type="Proteomes" id="UP000438429">
    <property type="component" value="Unassembled WGS sequence"/>
</dbReference>
<sequence>MTDLFSPRTGNIWLLRLQLNKTTSPPSVCSRLVEIMSSTKRRARDFCIMDGFVTLWAEEALQRTPQCVFVDVARRDVLCLPDVQPAHERTRVEH</sequence>
<accession>A0A6A4T4K8</accession>